<dbReference type="KEGG" id="dmm:dnm_029060"/>
<feature type="region of interest" description="Disordered" evidence="1">
    <location>
        <begin position="29"/>
        <end position="51"/>
    </location>
</feature>
<dbReference type="EMBL" id="CP061800">
    <property type="protein sequence ID" value="QTA86881.1"/>
    <property type="molecule type" value="Genomic_DNA"/>
</dbReference>
<dbReference type="Proteomes" id="UP000663722">
    <property type="component" value="Chromosome"/>
</dbReference>
<evidence type="ECO:0000313" key="3">
    <source>
        <dbReference type="Proteomes" id="UP000663722"/>
    </source>
</evidence>
<gene>
    <name evidence="2" type="ORF">dnm_029060</name>
</gene>
<protein>
    <submittedName>
        <fullName evidence="2">Uncharacterized protein</fullName>
    </submittedName>
</protein>
<sequence>MFVGSVWEHILRGFCFVCHCPTDGSCEDVTQGRPPGMRSRTEPGNRGFILR</sequence>
<evidence type="ECO:0000313" key="2">
    <source>
        <dbReference type="EMBL" id="QTA86881.1"/>
    </source>
</evidence>
<name>A0A975BK05_9BACT</name>
<organism evidence="2 3">
    <name type="scientific">Desulfonema magnum</name>
    <dbReference type="NCBI Taxonomy" id="45655"/>
    <lineage>
        <taxon>Bacteria</taxon>
        <taxon>Pseudomonadati</taxon>
        <taxon>Thermodesulfobacteriota</taxon>
        <taxon>Desulfobacteria</taxon>
        <taxon>Desulfobacterales</taxon>
        <taxon>Desulfococcaceae</taxon>
        <taxon>Desulfonema</taxon>
    </lineage>
</organism>
<evidence type="ECO:0000256" key="1">
    <source>
        <dbReference type="SAM" id="MobiDB-lite"/>
    </source>
</evidence>
<reference evidence="2" key="1">
    <citation type="journal article" date="2021" name="Microb. Physiol.">
        <title>Proteogenomic Insights into the Physiology of Marine, Sulfate-Reducing, Filamentous Desulfonema limicola and Desulfonema magnum.</title>
        <authorList>
            <person name="Schnaars V."/>
            <person name="Wohlbrand L."/>
            <person name="Scheve S."/>
            <person name="Hinrichs C."/>
            <person name="Reinhardt R."/>
            <person name="Rabus R."/>
        </authorList>
    </citation>
    <scope>NUCLEOTIDE SEQUENCE</scope>
    <source>
        <strain evidence="2">4be13</strain>
    </source>
</reference>
<accession>A0A975BK05</accession>
<keyword evidence="3" id="KW-1185">Reference proteome</keyword>
<proteinExistence type="predicted"/>
<dbReference type="AlphaFoldDB" id="A0A975BK05"/>